<dbReference type="AlphaFoldDB" id="A0A507BWJ1"/>
<dbReference type="InterPro" id="IPR011022">
    <property type="entry name" value="Arrestin_C-like"/>
</dbReference>
<evidence type="ECO:0000259" key="2">
    <source>
        <dbReference type="Pfam" id="PF00339"/>
    </source>
</evidence>
<feature type="region of interest" description="Disordered" evidence="1">
    <location>
        <begin position="550"/>
        <end position="822"/>
    </location>
</feature>
<evidence type="ECO:0000313" key="4">
    <source>
        <dbReference type="EMBL" id="TPX31481.1"/>
    </source>
</evidence>
<dbReference type="Pfam" id="PF02752">
    <property type="entry name" value="Arrestin_C"/>
    <property type="match status" value="1"/>
</dbReference>
<feature type="compositionally biased region" description="Polar residues" evidence="1">
    <location>
        <begin position="556"/>
        <end position="569"/>
    </location>
</feature>
<dbReference type="InterPro" id="IPR014752">
    <property type="entry name" value="Arrestin-like_C"/>
</dbReference>
<feature type="domain" description="Arrestin C-terminal-like" evidence="3">
    <location>
        <begin position="255"/>
        <end position="388"/>
    </location>
</feature>
<feature type="domain" description="Arrestin-like N-terminal" evidence="2">
    <location>
        <begin position="81"/>
        <end position="210"/>
    </location>
</feature>
<feature type="compositionally biased region" description="Basic and acidic residues" evidence="1">
    <location>
        <begin position="733"/>
        <end position="796"/>
    </location>
</feature>
<dbReference type="GeneID" id="42006411"/>
<dbReference type="Pfam" id="PF00339">
    <property type="entry name" value="Arrestin_N"/>
    <property type="match status" value="1"/>
</dbReference>
<dbReference type="OrthoDB" id="298939at2759"/>
<feature type="region of interest" description="Disordered" evidence="1">
    <location>
        <begin position="413"/>
        <end position="503"/>
    </location>
</feature>
<dbReference type="EMBL" id="QEAO01000044">
    <property type="protein sequence ID" value="TPX31481.1"/>
    <property type="molecule type" value="Genomic_DNA"/>
</dbReference>
<feature type="compositionally biased region" description="Polar residues" evidence="1">
    <location>
        <begin position="10"/>
        <end position="19"/>
    </location>
</feature>
<evidence type="ECO:0000256" key="1">
    <source>
        <dbReference type="SAM" id="MobiDB-lite"/>
    </source>
</evidence>
<keyword evidence="5" id="KW-1185">Reference proteome</keyword>
<proteinExistence type="predicted"/>
<feature type="compositionally biased region" description="Basic residues" evidence="1">
    <location>
        <begin position="711"/>
        <end position="732"/>
    </location>
</feature>
<feature type="compositionally biased region" description="Basic and acidic residues" evidence="1">
    <location>
        <begin position="418"/>
        <end position="428"/>
    </location>
</feature>
<dbReference type="Gene3D" id="2.60.40.640">
    <property type="match status" value="2"/>
</dbReference>
<gene>
    <name evidence="4" type="ORF">SmJEL517_g05187</name>
</gene>
<dbReference type="STRING" id="1806994.A0A507BWJ1"/>
<sequence>MLAAAKETSAGPQQPAPSITNTTTTASSTNDEEVNRMAQPKSGIPKIAAVPLKPTSNINFQPVSTNPGKSRRLKINVLLDATIFVAGGTLHGRLELTCSTSRSIRMGLIEVQLQAYEGKSYVKAPNDQINDKELASSQSFLSSNIVFQGPRTPPSNAVRGPNEDGFWQANKGKTTFPFSFRLPEDSPSSFTFQTMAALKYVITGVVQYEENSQIETMFKSKDAFVVENWKTTHPNIVDIEVTDETVGQLFMGGIGQVTLQGAIRKCFFQSGSDVYVETRVKNDTRRRVQGLKVQLVRKLVMLRQSNKRGPLDTKVIAEPVSEAIFRERDNIYDPGEDRSNVLHVHIPPYVRTVSNTALAEVAVSLQVIISMGMLSKDIMIELPIDVCHGASVNPPPIVDLASNLHPFQYNMIDDQDVSPDRTTGEGSRRNQVSPTRAKRPESPPPGGRVLPWSDDEGDDDGYQSPVQSGSHSASPTRQLSPDRFPRPAGPSARIPKAPTLGPAAPVAYVPATERSRYLTGIPPQQRYRTSRAFSPARESVMLGTYTTEGAYIEQPKVTNANEASSSTQQSADRPPSSPIRPARPLPQPMPAANNTQPITRLPNNTQPKPVSAQPITRLPTNTQPPQARKPDMDRREPKVVARAAEGVSNESKPPKESGHRREDRQESDADRERRHRERRERRDKEGREDREKTRENEQDNADTTREDVRGHRSHHHHHHSEKSRDRRAKSSQRSREGKQEDELKREPSREERGRRERREEHKRGEERPRSARILFEEEVSKTVRAKEQQGRVKDVKSPTQQGPQHAVSPKIQALIQKIDQRQ</sequence>
<feature type="compositionally biased region" description="Polar residues" evidence="1">
    <location>
        <begin position="464"/>
        <end position="479"/>
    </location>
</feature>
<feature type="compositionally biased region" description="Basic and acidic residues" evidence="1">
    <location>
        <begin position="652"/>
        <end position="672"/>
    </location>
</feature>
<comment type="caution">
    <text evidence="4">The sequence shown here is derived from an EMBL/GenBank/DDBJ whole genome shotgun (WGS) entry which is preliminary data.</text>
</comment>
<dbReference type="Proteomes" id="UP000319731">
    <property type="component" value="Unassembled WGS sequence"/>
</dbReference>
<feature type="compositionally biased region" description="Polar residues" evidence="1">
    <location>
        <begin position="592"/>
        <end position="608"/>
    </location>
</feature>
<accession>A0A507BWJ1</accession>
<feature type="region of interest" description="Disordered" evidence="1">
    <location>
        <begin position="1"/>
        <end position="45"/>
    </location>
</feature>
<dbReference type="InterPro" id="IPR014756">
    <property type="entry name" value="Ig_E-set"/>
</dbReference>
<feature type="compositionally biased region" description="Pro residues" evidence="1">
    <location>
        <begin position="575"/>
        <end position="589"/>
    </location>
</feature>
<feature type="compositionally biased region" description="Low complexity" evidence="1">
    <location>
        <begin position="20"/>
        <end position="29"/>
    </location>
</feature>
<reference evidence="4 5" key="1">
    <citation type="journal article" date="2019" name="Sci. Rep.">
        <title>Comparative genomics of chytrid fungi reveal insights into the obligate biotrophic and pathogenic lifestyle of Synchytrium endobioticum.</title>
        <authorList>
            <person name="van de Vossenberg B.T.L.H."/>
            <person name="Warris S."/>
            <person name="Nguyen H.D.T."/>
            <person name="van Gent-Pelzer M.P.E."/>
            <person name="Joly D.L."/>
            <person name="van de Geest H.C."/>
            <person name="Bonants P.J.M."/>
            <person name="Smith D.S."/>
            <person name="Levesque C.A."/>
            <person name="van der Lee T.A.J."/>
        </authorList>
    </citation>
    <scope>NUCLEOTIDE SEQUENCE [LARGE SCALE GENOMIC DNA]</scope>
    <source>
        <strain evidence="4 5">JEL517</strain>
    </source>
</reference>
<organism evidence="4 5">
    <name type="scientific">Synchytrium microbalum</name>
    <dbReference type="NCBI Taxonomy" id="1806994"/>
    <lineage>
        <taxon>Eukaryota</taxon>
        <taxon>Fungi</taxon>
        <taxon>Fungi incertae sedis</taxon>
        <taxon>Chytridiomycota</taxon>
        <taxon>Chytridiomycota incertae sedis</taxon>
        <taxon>Chytridiomycetes</taxon>
        <taxon>Synchytriales</taxon>
        <taxon>Synchytriaceae</taxon>
        <taxon>Synchytrium</taxon>
    </lineage>
</organism>
<evidence type="ECO:0000313" key="5">
    <source>
        <dbReference type="Proteomes" id="UP000319731"/>
    </source>
</evidence>
<feature type="compositionally biased region" description="Basic and acidic residues" evidence="1">
    <location>
        <begin position="628"/>
        <end position="639"/>
    </location>
</feature>
<feature type="compositionally biased region" description="Basic and acidic residues" evidence="1">
    <location>
        <begin position="680"/>
        <end position="710"/>
    </location>
</feature>
<evidence type="ECO:0008006" key="6">
    <source>
        <dbReference type="Google" id="ProtNLM"/>
    </source>
</evidence>
<evidence type="ECO:0000259" key="3">
    <source>
        <dbReference type="Pfam" id="PF02752"/>
    </source>
</evidence>
<dbReference type="RefSeq" id="XP_031022902.1">
    <property type="nucleotide sequence ID" value="XM_031171114.1"/>
</dbReference>
<name>A0A507BWJ1_9FUNG</name>
<protein>
    <recommendedName>
        <fullName evidence="6">Arrestin C-terminal-like domain-containing protein</fullName>
    </recommendedName>
</protein>
<dbReference type="SUPFAM" id="SSF81296">
    <property type="entry name" value="E set domains"/>
    <property type="match status" value="2"/>
</dbReference>
<dbReference type="InterPro" id="IPR011021">
    <property type="entry name" value="Arrestin-like_N"/>
</dbReference>